<feature type="region of interest" description="Disordered" evidence="1">
    <location>
        <begin position="160"/>
        <end position="192"/>
    </location>
</feature>
<keyword evidence="3" id="KW-1185">Reference proteome</keyword>
<name>A0A8J2WU43_9STRA</name>
<feature type="compositionally biased region" description="Basic residues" evidence="1">
    <location>
        <begin position="205"/>
        <end position="220"/>
    </location>
</feature>
<evidence type="ECO:0000313" key="3">
    <source>
        <dbReference type="Proteomes" id="UP000789595"/>
    </source>
</evidence>
<dbReference type="EMBL" id="CAKKNE010000002">
    <property type="protein sequence ID" value="CAH0367284.1"/>
    <property type="molecule type" value="Genomic_DNA"/>
</dbReference>
<comment type="caution">
    <text evidence="2">The sequence shown here is derived from an EMBL/GenBank/DDBJ whole genome shotgun (WGS) entry which is preliminary data.</text>
</comment>
<dbReference type="Proteomes" id="UP000789595">
    <property type="component" value="Unassembled WGS sequence"/>
</dbReference>
<organism evidence="2 3">
    <name type="scientific">Pelagomonas calceolata</name>
    <dbReference type="NCBI Taxonomy" id="35677"/>
    <lineage>
        <taxon>Eukaryota</taxon>
        <taxon>Sar</taxon>
        <taxon>Stramenopiles</taxon>
        <taxon>Ochrophyta</taxon>
        <taxon>Pelagophyceae</taxon>
        <taxon>Pelagomonadales</taxon>
        <taxon>Pelagomonadaceae</taxon>
        <taxon>Pelagomonas</taxon>
    </lineage>
</organism>
<evidence type="ECO:0000313" key="2">
    <source>
        <dbReference type="EMBL" id="CAH0367284.1"/>
    </source>
</evidence>
<proteinExistence type="predicted"/>
<sequence length="508" mass="54906">MPEDPETTPQGPRSPLSPQSPGFAEVFADEADVDGWRLAFAAKQRLSVKRDDDVDKEPTYALSCRCGTFRWTIPKLPFARFEALEGAIKQPPLRPSLAFPRRTRFLRAPPAETALDAWCDILSQNIRAAALEPPTTDLADALDALSDILRLEEAKPNIDAAGAVLEKPQLQTKTPRRPATNDSLKARDASVDRRLDSVAAKLRALRKGRTGRKPGKRPSRRALASLRVDAPEVTDGSPPPPPPRPSANALSPNNFSERGRAPVLSSSETATLLHIPPAAPAFGDLSAPVHTTPPRPARPALTISETDTLLHVPSTPAMADAIETRGARSHRRGDSLVQFLEQEPAVAEEAAVKPEERAVSLTPSPSKLMTSVTETLFHRPAAPPLEELPTEALERELHRRRSVSPRPAADQSNGLSDESDGADSMSDDASFIHGDDDLDSNGTLSPIPSRSTTPVFYDAAVDPSTPRSLTPILYESVLDPEATPTHFRPVVEPSASARLLDFLASPFQ</sequence>
<accession>A0A8J2WU43</accession>
<feature type="region of interest" description="Disordered" evidence="1">
    <location>
        <begin position="1"/>
        <end position="22"/>
    </location>
</feature>
<dbReference type="AlphaFoldDB" id="A0A8J2WU43"/>
<feature type="region of interest" description="Disordered" evidence="1">
    <location>
        <begin position="205"/>
        <end position="266"/>
    </location>
</feature>
<evidence type="ECO:0000256" key="1">
    <source>
        <dbReference type="SAM" id="MobiDB-lite"/>
    </source>
</evidence>
<reference evidence="2" key="1">
    <citation type="submission" date="2021-11" db="EMBL/GenBank/DDBJ databases">
        <authorList>
            <consortium name="Genoscope - CEA"/>
            <person name="William W."/>
        </authorList>
    </citation>
    <scope>NUCLEOTIDE SEQUENCE</scope>
</reference>
<gene>
    <name evidence="2" type="ORF">PECAL_2P02980</name>
</gene>
<feature type="compositionally biased region" description="Polar residues" evidence="1">
    <location>
        <begin position="7"/>
        <end position="20"/>
    </location>
</feature>
<feature type="region of interest" description="Disordered" evidence="1">
    <location>
        <begin position="396"/>
        <end position="454"/>
    </location>
</feature>
<protein>
    <submittedName>
        <fullName evidence="2">Uncharacterized protein</fullName>
    </submittedName>
</protein>
<feature type="compositionally biased region" description="Polar residues" evidence="1">
    <location>
        <begin position="440"/>
        <end position="454"/>
    </location>
</feature>